<name>A0A3M0K3F2_HIRRU</name>
<evidence type="ECO:0000256" key="1">
    <source>
        <dbReference type="SAM" id="MobiDB-lite"/>
    </source>
</evidence>
<feature type="region of interest" description="Disordered" evidence="1">
    <location>
        <begin position="1"/>
        <end position="37"/>
    </location>
</feature>
<gene>
    <name evidence="2" type="ORF">DUI87_17180</name>
</gene>
<sequence>MAPGQASGPAPPKRSPFSKPQSPDPSEDHMSKNIAPTASAAKSFTHQHNRIQYLQFWNNSKPNFKCGVGRSYDQMC</sequence>
<proteinExistence type="predicted"/>
<protein>
    <submittedName>
        <fullName evidence="2">Uncharacterized protein</fullName>
    </submittedName>
</protein>
<dbReference type="EMBL" id="QRBI01000120">
    <property type="protein sequence ID" value="RMC07703.1"/>
    <property type="molecule type" value="Genomic_DNA"/>
</dbReference>
<reference evidence="2 3" key="1">
    <citation type="submission" date="2018-07" db="EMBL/GenBank/DDBJ databases">
        <title>A high quality draft genome assembly of the barn swallow (H. rustica rustica).</title>
        <authorList>
            <person name="Formenti G."/>
            <person name="Chiara M."/>
            <person name="Poveda L."/>
            <person name="Francoijs K.-J."/>
            <person name="Bonisoli-Alquati A."/>
            <person name="Canova L."/>
            <person name="Gianfranceschi L."/>
            <person name="Horner D.S."/>
            <person name="Saino N."/>
        </authorList>
    </citation>
    <scope>NUCLEOTIDE SEQUENCE [LARGE SCALE GENOMIC DNA]</scope>
    <source>
        <strain evidence="2">Chelidonia</strain>
        <tissue evidence="2">Blood</tissue>
    </source>
</reference>
<dbReference type="AlphaFoldDB" id="A0A3M0K3F2"/>
<dbReference type="Proteomes" id="UP000269221">
    <property type="component" value="Unassembled WGS sequence"/>
</dbReference>
<accession>A0A3M0K3F2</accession>
<evidence type="ECO:0000313" key="2">
    <source>
        <dbReference type="EMBL" id="RMC07703.1"/>
    </source>
</evidence>
<keyword evidence="3" id="KW-1185">Reference proteome</keyword>
<organism evidence="2 3">
    <name type="scientific">Hirundo rustica rustica</name>
    <dbReference type="NCBI Taxonomy" id="333673"/>
    <lineage>
        <taxon>Eukaryota</taxon>
        <taxon>Metazoa</taxon>
        <taxon>Chordata</taxon>
        <taxon>Craniata</taxon>
        <taxon>Vertebrata</taxon>
        <taxon>Euteleostomi</taxon>
        <taxon>Archelosauria</taxon>
        <taxon>Archosauria</taxon>
        <taxon>Dinosauria</taxon>
        <taxon>Saurischia</taxon>
        <taxon>Theropoda</taxon>
        <taxon>Coelurosauria</taxon>
        <taxon>Aves</taxon>
        <taxon>Neognathae</taxon>
        <taxon>Neoaves</taxon>
        <taxon>Telluraves</taxon>
        <taxon>Australaves</taxon>
        <taxon>Passeriformes</taxon>
        <taxon>Sylvioidea</taxon>
        <taxon>Hirundinidae</taxon>
        <taxon>Hirundo</taxon>
    </lineage>
</organism>
<evidence type="ECO:0000313" key="3">
    <source>
        <dbReference type="Proteomes" id="UP000269221"/>
    </source>
</evidence>
<comment type="caution">
    <text evidence="2">The sequence shown here is derived from an EMBL/GenBank/DDBJ whole genome shotgun (WGS) entry which is preliminary data.</text>
</comment>